<dbReference type="InterPro" id="IPR041380">
    <property type="entry name" value="Acetyltransf_17"/>
</dbReference>
<evidence type="ECO:0000313" key="7">
    <source>
        <dbReference type="Proteomes" id="UP000002357"/>
    </source>
</evidence>
<accession>E2Q0B9</accession>
<keyword evidence="2 4" id="KW-0808">Transferase</keyword>
<dbReference type="InterPro" id="IPR025559">
    <property type="entry name" value="Eis_dom"/>
</dbReference>
<dbReference type="PROSITE" id="PS51186">
    <property type="entry name" value="GNAT"/>
    <property type="match status" value="1"/>
</dbReference>
<feature type="active site" description="Proton acceptor; via carboxylate" evidence="4">
    <location>
        <position position="428"/>
    </location>
</feature>
<sequence>MNEHPDPPCRHSGKEATAMEIRPTTDEDLDVFVTTVHTAFGHFPQTPIADGGRWWSALEMDRGLLALSADRRPVGTAAAYSFELTLPGRHIAPVTAVSAVGVLPSHRRRGVLSALMRRQLSEVRARGEFLSVLLASEAPIYGRFGYGPATFTTRLTVPRHRAALAVPRARASAGAPASDADSGTVEVMRRAECGRILEEVYDRYRRAQPGALSRPHRWWALGAGQPPVSPAPRYIAVHRDADGVADGYASYSTGEGGTLTVDETIATDDVVFTALARFVLGHDLVSQVVFRHVPPGHPLRWQLADFRAGEVGDHTDWLWVRLLDVPRALTARGWSTDGDLVLDVDDLFLGEHGRYLLTVREGRADCVPTDRQPDLSLDISDLSSLYLGGIAPSTLVRAGHVQACRPGATARADAMFRTEHPPHCLHWF</sequence>
<dbReference type="SUPFAM" id="SSF55718">
    <property type="entry name" value="SCP-like"/>
    <property type="match status" value="1"/>
</dbReference>
<dbReference type="InterPro" id="IPR016181">
    <property type="entry name" value="Acyl_CoA_acyltransferase"/>
</dbReference>
<proteinExistence type="inferred from homology"/>
<dbReference type="Proteomes" id="UP000002357">
    <property type="component" value="Chromosome"/>
</dbReference>
<feature type="binding site" evidence="4">
    <location>
        <begin position="108"/>
        <end position="113"/>
    </location>
    <ligand>
        <name>acetyl-CoA</name>
        <dbReference type="ChEBI" id="CHEBI:57288"/>
    </ligand>
</feature>
<dbReference type="AlphaFoldDB" id="E2Q0B9"/>
<evidence type="ECO:0000256" key="1">
    <source>
        <dbReference type="ARBA" id="ARBA00009213"/>
    </source>
</evidence>
<evidence type="ECO:0000313" key="6">
    <source>
        <dbReference type="EMBL" id="EFG10462.1"/>
    </source>
</evidence>
<dbReference type="STRING" id="1901.BB341_01555"/>
<dbReference type="eggNOG" id="COG4552">
    <property type="taxonomic scope" value="Bacteria"/>
</dbReference>
<reference evidence="6 7" key="1">
    <citation type="journal article" date="2010" name="Genome Biol. Evol.">
        <title>The sequence of a 1.8-mb bacterial linear plasmid reveals a rich evolutionary reservoir of secondary metabolic pathways.</title>
        <authorList>
            <person name="Medema M.H."/>
            <person name="Trefzer A."/>
            <person name="Kovalchuk A."/>
            <person name="van den Berg M."/>
            <person name="Mueller U."/>
            <person name="Heijne W."/>
            <person name="Wu L."/>
            <person name="Alam M.T."/>
            <person name="Ronning C.M."/>
            <person name="Nierman W.C."/>
            <person name="Bovenberg R.A.L."/>
            <person name="Breitling R."/>
            <person name="Takano E."/>
        </authorList>
    </citation>
    <scope>NUCLEOTIDE SEQUENCE [LARGE SCALE GENOMIC DNA]</scope>
    <source>
        <strain evidence="7">ATCC 27064 / DSM 738 / JCM 4710 / NBRC 13307 / NCIMB 12785 / NRRL 3585 / VKM Ac-602</strain>
    </source>
</reference>
<dbReference type="Gene3D" id="3.30.1050.10">
    <property type="entry name" value="SCP2 sterol-binding domain"/>
    <property type="match status" value="1"/>
</dbReference>
<organism evidence="6 7">
    <name type="scientific">Streptomyces clavuligerus</name>
    <dbReference type="NCBI Taxonomy" id="1901"/>
    <lineage>
        <taxon>Bacteria</taxon>
        <taxon>Bacillati</taxon>
        <taxon>Actinomycetota</taxon>
        <taxon>Actinomycetes</taxon>
        <taxon>Kitasatosporales</taxon>
        <taxon>Streptomycetaceae</taxon>
        <taxon>Streptomyces</taxon>
    </lineage>
</organism>
<dbReference type="InterPro" id="IPR051554">
    <property type="entry name" value="Acetyltransferase_Eis"/>
</dbReference>
<name>E2Q0B9_STRCL</name>
<feature type="binding site" evidence="4">
    <location>
        <begin position="136"/>
        <end position="137"/>
    </location>
    <ligand>
        <name>acetyl-CoA</name>
        <dbReference type="ChEBI" id="CHEBI:57288"/>
    </ligand>
</feature>
<evidence type="ECO:0000256" key="3">
    <source>
        <dbReference type="ARBA" id="ARBA00023315"/>
    </source>
</evidence>
<keyword evidence="7" id="KW-1185">Reference proteome</keyword>
<dbReference type="NCBIfam" id="NF002367">
    <property type="entry name" value="PRK01346.1-4"/>
    <property type="match status" value="1"/>
</dbReference>
<dbReference type="InterPro" id="IPR022902">
    <property type="entry name" value="NAcTrfase_Eis"/>
</dbReference>
<feature type="domain" description="N-acetyltransferase" evidence="5">
    <location>
        <begin position="19"/>
        <end position="170"/>
    </location>
</feature>
<dbReference type="PANTHER" id="PTHR37817">
    <property type="entry name" value="N-ACETYLTRANSFERASE EIS"/>
    <property type="match status" value="1"/>
</dbReference>
<dbReference type="InterPro" id="IPR036527">
    <property type="entry name" value="SCP2_sterol-bd_dom_sf"/>
</dbReference>
<evidence type="ECO:0000259" key="5">
    <source>
        <dbReference type="PROSITE" id="PS51186"/>
    </source>
</evidence>
<dbReference type="Gene3D" id="3.40.630.30">
    <property type="match status" value="2"/>
</dbReference>
<dbReference type="GO" id="GO:0030649">
    <property type="term" value="P:aminoglycoside antibiotic catabolic process"/>
    <property type="evidence" value="ECO:0007669"/>
    <property type="project" value="TreeGrafter"/>
</dbReference>
<dbReference type="GO" id="GO:0034069">
    <property type="term" value="F:aminoglycoside N-acetyltransferase activity"/>
    <property type="evidence" value="ECO:0007669"/>
    <property type="project" value="TreeGrafter"/>
</dbReference>
<dbReference type="CDD" id="cd04301">
    <property type="entry name" value="NAT_SF"/>
    <property type="match status" value="1"/>
</dbReference>
<protein>
    <submittedName>
        <fullName evidence="6">Acetyltransferase</fullName>
    </submittedName>
</protein>
<dbReference type="PANTHER" id="PTHR37817:SF1">
    <property type="entry name" value="N-ACETYLTRANSFERASE EIS"/>
    <property type="match status" value="1"/>
</dbReference>
<dbReference type="SUPFAM" id="SSF55729">
    <property type="entry name" value="Acyl-CoA N-acyltransferases (Nat)"/>
    <property type="match status" value="1"/>
</dbReference>
<dbReference type="EMBL" id="CM000913">
    <property type="protein sequence ID" value="EFG10462.1"/>
    <property type="molecule type" value="Genomic_DNA"/>
</dbReference>
<evidence type="ECO:0000256" key="4">
    <source>
        <dbReference type="HAMAP-Rule" id="MF_01812"/>
    </source>
</evidence>
<dbReference type="Pfam" id="PF17668">
    <property type="entry name" value="Acetyltransf_17"/>
    <property type="match status" value="1"/>
</dbReference>
<dbReference type="Pfam" id="PF13527">
    <property type="entry name" value="Acetyltransf_9"/>
    <property type="match status" value="1"/>
</dbReference>
<feature type="binding site" evidence="4">
    <location>
        <begin position="100"/>
        <end position="102"/>
    </location>
    <ligand>
        <name>acetyl-CoA</name>
        <dbReference type="ChEBI" id="CHEBI:57288"/>
    </ligand>
</feature>
<dbReference type="Pfam" id="PF13530">
    <property type="entry name" value="SCP2_2"/>
    <property type="match status" value="1"/>
</dbReference>
<dbReference type="HAMAP" id="MF_01812">
    <property type="entry name" value="Eis"/>
    <property type="match status" value="1"/>
</dbReference>
<comment type="similarity">
    <text evidence="1 4">Belongs to the acetyltransferase Eis family.</text>
</comment>
<dbReference type="InterPro" id="IPR000182">
    <property type="entry name" value="GNAT_dom"/>
</dbReference>
<keyword evidence="3 4" id="KW-0012">Acyltransferase</keyword>
<comment type="subunit">
    <text evidence="4">Homohexamer; trimer of dimers.</text>
</comment>
<evidence type="ECO:0000256" key="2">
    <source>
        <dbReference type="ARBA" id="ARBA00022679"/>
    </source>
</evidence>
<feature type="active site" description="Proton donor" evidence="4">
    <location>
        <position position="141"/>
    </location>
</feature>
<gene>
    <name evidence="6" type="ORF">SCLAV_5395</name>
</gene>